<dbReference type="GO" id="GO:0003676">
    <property type="term" value="F:nucleic acid binding"/>
    <property type="evidence" value="ECO:0007669"/>
    <property type="project" value="InterPro"/>
</dbReference>
<keyword evidence="1" id="KW-0479">Metal-binding</keyword>
<name>B9FKF2_ORYSJ</name>
<gene>
    <name evidence="4" type="ORF">OsJ_18006</name>
</gene>
<dbReference type="PANTHER" id="PTHR33170">
    <property type="entry name" value="DUF4283 DOMAIN-CONTAINING PROTEIN-RELATED"/>
    <property type="match status" value="1"/>
</dbReference>
<dbReference type="EMBL" id="CM000142">
    <property type="protein sequence ID" value="EEE63196.1"/>
    <property type="molecule type" value="Genomic_DNA"/>
</dbReference>
<dbReference type="PROSITE" id="PS50158">
    <property type="entry name" value="ZF_CCHC"/>
    <property type="match status" value="1"/>
</dbReference>
<dbReference type="Proteomes" id="UP000007752">
    <property type="component" value="Chromosome 5"/>
</dbReference>
<feature type="region of interest" description="Disordered" evidence="2">
    <location>
        <begin position="1"/>
        <end position="98"/>
    </location>
</feature>
<accession>B9FKF2</accession>
<dbReference type="AlphaFoldDB" id="B9FKF2"/>
<reference evidence="4" key="1">
    <citation type="journal article" date="2005" name="PLoS Biol.">
        <title>The genomes of Oryza sativa: a history of duplications.</title>
        <authorList>
            <person name="Yu J."/>
            <person name="Wang J."/>
            <person name="Lin W."/>
            <person name="Li S."/>
            <person name="Li H."/>
            <person name="Zhou J."/>
            <person name="Ni P."/>
            <person name="Dong W."/>
            <person name="Hu S."/>
            <person name="Zeng C."/>
            <person name="Zhang J."/>
            <person name="Zhang Y."/>
            <person name="Li R."/>
            <person name="Xu Z."/>
            <person name="Li S."/>
            <person name="Li X."/>
            <person name="Zheng H."/>
            <person name="Cong L."/>
            <person name="Lin L."/>
            <person name="Yin J."/>
            <person name="Geng J."/>
            <person name="Li G."/>
            <person name="Shi J."/>
            <person name="Liu J."/>
            <person name="Lv H."/>
            <person name="Li J."/>
            <person name="Wang J."/>
            <person name="Deng Y."/>
            <person name="Ran L."/>
            <person name="Shi X."/>
            <person name="Wang X."/>
            <person name="Wu Q."/>
            <person name="Li C."/>
            <person name="Ren X."/>
            <person name="Wang J."/>
            <person name="Wang X."/>
            <person name="Li D."/>
            <person name="Liu D."/>
            <person name="Zhang X."/>
            <person name="Ji Z."/>
            <person name="Zhao W."/>
            <person name="Sun Y."/>
            <person name="Zhang Z."/>
            <person name="Bao J."/>
            <person name="Han Y."/>
            <person name="Dong L."/>
            <person name="Ji J."/>
            <person name="Chen P."/>
            <person name="Wu S."/>
            <person name="Liu J."/>
            <person name="Xiao Y."/>
            <person name="Bu D."/>
            <person name="Tan J."/>
            <person name="Yang L."/>
            <person name="Ye C."/>
            <person name="Zhang J."/>
            <person name="Xu J."/>
            <person name="Zhou Y."/>
            <person name="Yu Y."/>
            <person name="Zhang B."/>
            <person name="Zhuang S."/>
            <person name="Wei H."/>
            <person name="Liu B."/>
            <person name="Lei M."/>
            <person name="Yu H."/>
            <person name="Li Y."/>
            <person name="Xu H."/>
            <person name="Wei S."/>
            <person name="He X."/>
            <person name="Fang L."/>
            <person name="Zhang Z."/>
            <person name="Zhang Y."/>
            <person name="Huang X."/>
            <person name="Su Z."/>
            <person name="Tong W."/>
            <person name="Li J."/>
            <person name="Tong Z."/>
            <person name="Li S."/>
            <person name="Ye J."/>
            <person name="Wang L."/>
            <person name="Fang L."/>
            <person name="Lei T."/>
            <person name="Chen C."/>
            <person name="Chen H."/>
            <person name="Xu Z."/>
            <person name="Li H."/>
            <person name="Huang H."/>
            <person name="Zhang F."/>
            <person name="Xu H."/>
            <person name="Li N."/>
            <person name="Zhao C."/>
            <person name="Li S."/>
            <person name="Dong L."/>
            <person name="Huang Y."/>
            <person name="Li L."/>
            <person name="Xi Y."/>
            <person name="Qi Q."/>
            <person name="Li W."/>
            <person name="Zhang B."/>
            <person name="Hu W."/>
            <person name="Zhang Y."/>
            <person name="Tian X."/>
            <person name="Jiao Y."/>
            <person name="Liang X."/>
            <person name="Jin J."/>
            <person name="Gao L."/>
            <person name="Zheng W."/>
            <person name="Hao B."/>
            <person name="Liu S."/>
            <person name="Wang W."/>
            <person name="Yuan L."/>
            <person name="Cao M."/>
            <person name="McDermott J."/>
            <person name="Samudrala R."/>
            <person name="Wang J."/>
            <person name="Wong G.K."/>
            <person name="Yang H."/>
        </authorList>
    </citation>
    <scope>NUCLEOTIDE SEQUENCE [LARGE SCALE GENOMIC DNA]</scope>
</reference>
<dbReference type="SMART" id="SM00343">
    <property type="entry name" value="ZnF_C2HC"/>
    <property type="match status" value="2"/>
</dbReference>
<keyword evidence="1" id="KW-0862">Zinc</keyword>
<feature type="compositionally biased region" description="Basic and acidic residues" evidence="2">
    <location>
        <begin position="68"/>
        <end position="80"/>
    </location>
</feature>
<feature type="region of interest" description="Disordered" evidence="2">
    <location>
        <begin position="528"/>
        <end position="550"/>
    </location>
</feature>
<keyword evidence="1" id="KW-0863">Zinc-finger</keyword>
<proteinExistence type="predicted"/>
<dbReference type="InterPro" id="IPR001878">
    <property type="entry name" value="Znf_CCHC"/>
</dbReference>
<dbReference type="SUPFAM" id="SSF57756">
    <property type="entry name" value="Retrovirus zinc finger-like domains"/>
    <property type="match status" value="1"/>
</dbReference>
<feature type="compositionally biased region" description="Polar residues" evidence="2">
    <location>
        <begin position="82"/>
        <end position="96"/>
    </location>
</feature>
<dbReference type="Gene3D" id="4.10.60.10">
    <property type="entry name" value="Zinc finger, CCHC-type"/>
    <property type="match status" value="1"/>
</dbReference>
<dbReference type="PANTHER" id="PTHR33170:SF34">
    <property type="entry name" value="OS05G0102200 PROTEIN"/>
    <property type="match status" value="1"/>
</dbReference>
<feature type="region of interest" description="Disordered" evidence="2">
    <location>
        <begin position="630"/>
        <end position="666"/>
    </location>
</feature>
<dbReference type="InterPro" id="IPR036875">
    <property type="entry name" value="Znf_CCHC_sf"/>
</dbReference>
<dbReference type="GO" id="GO:0008270">
    <property type="term" value="F:zinc ion binding"/>
    <property type="evidence" value="ECO:0007669"/>
    <property type="project" value="UniProtKB-KW"/>
</dbReference>
<evidence type="ECO:0000313" key="4">
    <source>
        <dbReference type="EMBL" id="EEE63196.1"/>
    </source>
</evidence>
<sequence length="666" mass="74252">MANQGGGAWRGRFNPRPMRNFGEGRKPQAPTFSTGGESLQGIGGGALGDQAKTMAARGATKQQYRPIQHKEPAKETEKGDTSVLQPEQPLQSNPRAGNNPIPQRFFCQRCKNVGHLARDCNVSVFCINCAKPSHRTEDCLYDKQPRPVAKLVGYGAPGLGCILIQNTRPDSPKEHANPLAMVSIVFGREFTESQLEQGFTQQFKWNWQWKAKAMPNGTFQMRFPNKIKFEELSNFDYFNVKGTDVQVNVKEWTQESDAVGKMHTAWVKVSGIPDAMRGYQALYEVGSNLGTVMEVDMATFRASNVIRFKVGMMELESLPLKLILTTPKGLLYQAHFELEEVVEQGWFNESIFEEVQVGSESFLKSGQKSGQRDGKQIMEMGDKISPGILLRGNGSKDDPTDMLCPTTMIEESQIKCAQILRDRALAFQLQEAEAKSTTDCGIEVGMTSGETILTEETQVLLTQDKKWEQAGNRGMAVNTIDSEATEVGDEGIDREDERVHLGDSEDYMDSQESEGSFAKRLGINLVEDNTGSQEEEMRRSKRLKEKEDLKPQDMAMQRKEAQNAFVNKGQNTVPSIINESNVSLINMANILGVSLGCAIEDVESNLNLIKNLESARINLFMKEGEADKNAELKKKEMEGMSTDQEWSDDSSDNSTLDEIEQMLKQV</sequence>
<feature type="compositionally biased region" description="Acidic residues" evidence="2">
    <location>
        <begin position="645"/>
        <end position="660"/>
    </location>
</feature>
<organism evidence="4">
    <name type="scientific">Oryza sativa subsp. japonica</name>
    <name type="common">Rice</name>
    <dbReference type="NCBI Taxonomy" id="39947"/>
    <lineage>
        <taxon>Eukaryota</taxon>
        <taxon>Viridiplantae</taxon>
        <taxon>Streptophyta</taxon>
        <taxon>Embryophyta</taxon>
        <taxon>Tracheophyta</taxon>
        <taxon>Spermatophyta</taxon>
        <taxon>Magnoliopsida</taxon>
        <taxon>Liliopsida</taxon>
        <taxon>Poales</taxon>
        <taxon>Poaceae</taxon>
        <taxon>BOP clade</taxon>
        <taxon>Oryzoideae</taxon>
        <taxon>Oryzeae</taxon>
        <taxon>Oryzinae</taxon>
        <taxon>Oryza</taxon>
        <taxon>Oryza sativa</taxon>
    </lineage>
</organism>
<evidence type="ECO:0000259" key="3">
    <source>
        <dbReference type="PROSITE" id="PS50158"/>
    </source>
</evidence>
<feature type="domain" description="CCHC-type" evidence="3">
    <location>
        <begin position="107"/>
        <end position="120"/>
    </location>
</feature>
<reference evidence="4" key="2">
    <citation type="submission" date="2008-12" db="EMBL/GenBank/DDBJ databases">
        <title>Improved gene annotation of the rice (Oryza sativa) genomes.</title>
        <authorList>
            <person name="Wang J."/>
            <person name="Li R."/>
            <person name="Fan W."/>
            <person name="Huang Q."/>
            <person name="Zhang J."/>
            <person name="Zhou Y."/>
            <person name="Hu Y."/>
            <person name="Zi S."/>
            <person name="Li J."/>
            <person name="Ni P."/>
            <person name="Zheng H."/>
            <person name="Zhang Y."/>
            <person name="Zhao M."/>
            <person name="Hao Q."/>
            <person name="McDermott J."/>
            <person name="Samudrala R."/>
            <person name="Kristiansen K."/>
            <person name="Wong G.K.-S."/>
        </authorList>
    </citation>
    <scope>NUCLEOTIDE SEQUENCE</scope>
</reference>
<evidence type="ECO:0000256" key="1">
    <source>
        <dbReference type="PROSITE-ProRule" id="PRU00047"/>
    </source>
</evidence>
<protein>
    <recommendedName>
        <fullName evidence="3">CCHC-type domain-containing protein</fullName>
    </recommendedName>
</protein>
<evidence type="ECO:0000256" key="2">
    <source>
        <dbReference type="SAM" id="MobiDB-lite"/>
    </source>
</evidence>